<feature type="transmembrane region" description="Helical" evidence="8">
    <location>
        <begin position="370"/>
        <end position="388"/>
    </location>
</feature>
<proteinExistence type="inferred from homology"/>
<gene>
    <name evidence="10" type="ORF">GCM10010357_10750</name>
</gene>
<evidence type="ECO:0000259" key="9">
    <source>
        <dbReference type="Pfam" id="PF02687"/>
    </source>
</evidence>
<keyword evidence="6 8" id="KW-0472">Membrane</keyword>
<evidence type="ECO:0000256" key="2">
    <source>
        <dbReference type="ARBA" id="ARBA00005236"/>
    </source>
</evidence>
<evidence type="ECO:0000256" key="6">
    <source>
        <dbReference type="ARBA" id="ARBA00023136"/>
    </source>
</evidence>
<dbReference type="Proteomes" id="UP001500879">
    <property type="component" value="Unassembled WGS sequence"/>
</dbReference>
<feature type="transmembrane region" description="Helical" evidence="8">
    <location>
        <begin position="687"/>
        <end position="708"/>
    </location>
</feature>
<dbReference type="EMBL" id="BAAABX010000009">
    <property type="protein sequence ID" value="GAA0391861.1"/>
    <property type="molecule type" value="Genomic_DNA"/>
</dbReference>
<dbReference type="RefSeq" id="WP_344020368.1">
    <property type="nucleotide sequence ID" value="NZ_BAAABX010000009.1"/>
</dbReference>
<dbReference type="PANTHER" id="PTHR30489:SF0">
    <property type="entry name" value="LIPOPROTEIN-RELEASING SYSTEM TRANSMEMBRANE PROTEIN LOLE"/>
    <property type="match status" value="1"/>
</dbReference>
<keyword evidence="5 8" id="KW-1133">Transmembrane helix</keyword>
<evidence type="ECO:0000313" key="11">
    <source>
        <dbReference type="Proteomes" id="UP001500879"/>
    </source>
</evidence>
<feature type="transmembrane region" description="Helical" evidence="8">
    <location>
        <begin position="324"/>
        <end position="349"/>
    </location>
</feature>
<feature type="transmembrane region" description="Helical" evidence="8">
    <location>
        <begin position="286"/>
        <end position="304"/>
    </location>
</feature>
<feature type="transmembrane region" description="Helical" evidence="8">
    <location>
        <begin position="451"/>
        <end position="472"/>
    </location>
</feature>
<reference evidence="10 11" key="1">
    <citation type="journal article" date="2019" name="Int. J. Syst. Evol. Microbiol.">
        <title>The Global Catalogue of Microorganisms (GCM) 10K type strain sequencing project: providing services to taxonomists for standard genome sequencing and annotation.</title>
        <authorList>
            <consortium name="The Broad Institute Genomics Platform"/>
            <consortium name="The Broad Institute Genome Sequencing Center for Infectious Disease"/>
            <person name="Wu L."/>
            <person name="Ma J."/>
        </authorList>
    </citation>
    <scope>NUCLEOTIDE SEQUENCE [LARGE SCALE GENOMIC DNA]</scope>
    <source>
        <strain evidence="10 11">JCM 4788</strain>
    </source>
</reference>
<feature type="region of interest" description="Disordered" evidence="7">
    <location>
        <begin position="1"/>
        <end position="29"/>
    </location>
</feature>
<feature type="domain" description="ABC3 transporter permease C-terminal" evidence="9">
    <location>
        <begin position="692"/>
        <end position="802"/>
    </location>
</feature>
<evidence type="ECO:0000256" key="5">
    <source>
        <dbReference type="ARBA" id="ARBA00022989"/>
    </source>
</evidence>
<dbReference type="InterPro" id="IPR003838">
    <property type="entry name" value="ABC3_permease_C"/>
</dbReference>
<feature type="transmembrane region" description="Helical" evidence="8">
    <location>
        <begin position="408"/>
        <end position="430"/>
    </location>
</feature>
<comment type="subcellular location">
    <subcellularLocation>
        <location evidence="1">Cell membrane</location>
        <topology evidence="1">Multi-pass membrane protein</topology>
    </subcellularLocation>
</comment>
<keyword evidence="4 8" id="KW-0812">Transmembrane</keyword>
<evidence type="ECO:0000313" key="10">
    <source>
        <dbReference type="EMBL" id="GAA0391861.1"/>
    </source>
</evidence>
<protein>
    <submittedName>
        <fullName evidence="10">ABC transporter permease</fullName>
    </submittedName>
</protein>
<sequence>MTDASTKEDRTKEDRTKEDSALHPYPTGPTGPAAWLRDLLLGVRYAVSGGREGWVRTALTATGVGLGVALLMIAASVPSMMEKRHERGTARSVGVTGEFRNLKEKDAARGSGTLLYQEADTDFRDRPITGGLLRPDGPDAPLPPGVQRMPRAGEMVLSPALDRLLSSEEGKLLRDRFSAYRKTGIIADSGLIGPSELFYYAGSDRLSPATGAKRIERFGYEEPDIPMDPVLVVLTIMVCVVLLTPVGVFIATSVRFGGERRDRRLAALRLMGADLGMIRRIAAGEALGGSAIGLAVGAVFFLLLRENARDVAIRGTSVFPSDIIPSPALIALILLAVPACAVVVTLFALRGIAIEPLGVVRNAVPRRRRLWWRLLVPAAGAGLLLPLVGQEPGMYRDPLTTYRVAAGAVLLLTGVTVLLPWLVELFVARLRGGPLPWQLAVRRLQLHSGPAARAVSGVAVAVAGAIAVQMLFAGVRGNYETEPADTPSHSQLQASSSLKSAADVHGYAERVRAVPGVRSAVGYADRYIEVKGDTGKVSSMTIADCASLRELARLDSCKDGDVFLGRSDEDNHQKSFGAGTRIVVTPYDTSGKEARAYQWTIPSSARIVRTRPDPAGEHHDGVLVTPSVLKADAIPDIRSRLNIKTEPGDLDAIERVRNTLARIDPAVRVWRMGGVQKDENYAVIERGLLIGAVGTLALIGTTMLVASLEQLRERKRLLAVLVAYGTRRRTLAWSVFWQTTIPVLLGMAVAVAGGLALGWIILTVVDGHVKDWWSFLPMAGAGAGVIAAVTLASLPPLLRMMRPEGLRTE</sequence>
<feature type="transmembrane region" description="Helical" evidence="8">
    <location>
        <begin position="230"/>
        <end position="254"/>
    </location>
</feature>
<keyword evidence="11" id="KW-1185">Reference proteome</keyword>
<feature type="domain" description="ABC3 transporter permease C-terminal" evidence="9">
    <location>
        <begin position="238"/>
        <end position="353"/>
    </location>
</feature>
<feature type="transmembrane region" description="Helical" evidence="8">
    <location>
        <begin position="774"/>
        <end position="798"/>
    </location>
</feature>
<feature type="transmembrane region" description="Helical" evidence="8">
    <location>
        <begin position="735"/>
        <end position="762"/>
    </location>
</feature>
<name>A0ABN0YDR4_9ACTN</name>
<dbReference type="Pfam" id="PF02687">
    <property type="entry name" value="FtsX"/>
    <property type="match status" value="2"/>
</dbReference>
<evidence type="ECO:0000256" key="7">
    <source>
        <dbReference type="SAM" id="MobiDB-lite"/>
    </source>
</evidence>
<evidence type="ECO:0000256" key="3">
    <source>
        <dbReference type="ARBA" id="ARBA00022475"/>
    </source>
</evidence>
<comment type="similarity">
    <text evidence="2">Belongs to the ABC-4 integral membrane protein family. LolC/E subfamily.</text>
</comment>
<comment type="caution">
    <text evidence="10">The sequence shown here is derived from an EMBL/GenBank/DDBJ whole genome shotgun (WGS) entry which is preliminary data.</text>
</comment>
<dbReference type="InterPro" id="IPR051447">
    <property type="entry name" value="Lipoprotein-release_system"/>
</dbReference>
<feature type="transmembrane region" description="Helical" evidence="8">
    <location>
        <begin position="54"/>
        <end position="77"/>
    </location>
</feature>
<evidence type="ECO:0000256" key="4">
    <source>
        <dbReference type="ARBA" id="ARBA00022692"/>
    </source>
</evidence>
<accession>A0ABN0YDR4</accession>
<evidence type="ECO:0000256" key="1">
    <source>
        <dbReference type="ARBA" id="ARBA00004651"/>
    </source>
</evidence>
<keyword evidence="3" id="KW-1003">Cell membrane</keyword>
<dbReference type="PANTHER" id="PTHR30489">
    <property type="entry name" value="LIPOPROTEIN-RELEASING SYSTEM TRANSMEMBRANE PROTEIN LOLE"/>
    <property type="match status" value="1"/>
</dbReference>
<feature type="compositionally biased region" description="Basic and acidic residues" evidence="7">
    <location>
        <begin position="1"/>
        <end position="21"/>
    </location>
</feature>
<organism evidence="10 11">
    <name type="scientific">Streptomyces luteireticuli</name>
    <dbReference type="NCBI Taxonomy" id="173858"/>
    <lineage>
        <taxon>Bacteria</taxon>
        <taxon>Bacillati</taxon>
        <taxon>Actinomycetota</taxon>
        <taxon>Actinomycetes</taxon>
        <taxon>Kitasatosporales</taxon>
        <taxon>Streptomycetaceae</taxon>
        <taxon>Streptomyces</taxon>
    </lineage>
</organism>
<evidence type="ECO:0000256" key="8">
    <source>
        <dbReference type="SAM" id="Phobius"/>
    </source>
</evidence>